<comment type="caution">
    <text evidence="2">The sequence shown here is derived from an EMBL/GenBank/DDBJ whole genome shotgun (WGS) entry which is preliminary data.</text>
</comment>
<keyword evidence="3" id="KW-1185">Reference proteome</keyword>
<accession>A0ABW7XPR7</accession>
<evidence type="ECO:0000313" key="3">
    <source>
        <dbReference type="Proteomes" id="UP001611580"/>
    </source>
</evidence>
<reference evidence="2 3" key="1">
    <citation type="submission" date="2024-10" db="EMBL/GenBank/DDBJ databases">
        <title>The Natural Products Discovery Center: Release of the First 8490 Sequenced Strains for Exploring Actinobacteria Biosynthetic Diversity.</title>
        <authorList>
            <person name="Kalkreuter E."/>
            <person name="Kautsar S.A."/>
            <person name="Yang D."/>
            <person name="Bader C.D."/>
            <person name="Teijaro C.N."/>
            <person name="Fluegel L."/>
            <person name="Davis C.M."/>
            <person name="Simpson J.R."/>
            <person name="Lauterbach L."/>
            <person name="Steele A.D."/>
            <person name="Gui C."/>
            <person name="Meng S."/>
            <person name="Li G."/>
            <person name="Viehrig K."/>
            <person name="Ye F."/>
            <person name="Su P."/>
            <person name="Kiefer A.F."/>
            <person name="Nichols A."/>
            <person name="Cepeda A.J."/>
            <person name="Yan W."/>
            <person name="Fan B."/>
            <person name="Jiang Y."/>
            <person name="Adhikari A."/>
            <person name="Zheng C.-J."/>
            <person name="Schuster L."/>
            <person name="Cowan T.M."/>
            <person name="Smanski M.J."/>
            <person name="Chevrette M.G."/>
            <person name="De Carvalho L.P.S."/>
            <person name="Shen B."/>
        </authorList>
    </citation>
    <scope>NUCLEOTIDE SEQUENCE [LARGE SCALE GENOMIC DNA]</scope>
    <source>
        <strain evidence="2 3">NPDC019481</strain>
    </source>
</reference>
<dbReference type="EMBL" id="JBIRYI010000013">
    <property type="protein sequence ID" value="MFI2489291.1"/>
    <property type="molecule type" value="Genomic_DNA"/>
</dbReference>
<dbReference type="Gene3D" id="3.40.50.1820">
    <property type="entry name" value="alpha/beta hydrolase"/>
    <property type="match status" value="1"/>
</dbReference>
<dbReference type="InterPro" id="IPR029058">
    <property type="entry name" value="AB_hydrolase_fold"/>
</dbReference>
<protein>
    <submittedName>
        <fullName evidence="2">Acetylxylan esterase</fullName>
    </submittedName>
</protein>
<dbReference type="SUPFAM" id="SSF53474">
    <property type="entry name" value="alpha/beta-Hydrolases"/>
    <property type="match status" value="1"/>
</dbReference>
<dbReference type="PANTHER" id="PTHR40111:SF1">
    <property type="entry name" value="CEPHALOSPORIN-C DEACETYLASE"/>
    <property type="match status" value="1"/>
</dbReference>
<sequence>MTTPDPREAALRSYRSTQDLPDGFAAFWRDTLTEARRFDTPPAVTPVATALDAIEVFDVTFPGFAGHPVRAWLRLPRHRVGRLPAVVHFTGYGAGRGYAIDDLTWAAAGYAHLVMDTRGQGDGSTPDGPWGDSTGYVTRGLADPAGYYYRRVFTDAARAVDAVRLLPGVDPDRVAVLGNSQGAGIALAAGYLAPGVAAVLAQAPFLADLPGALTLSRSGPYRELADLLARDRPRLERALATLRHFDVVNFARLAHAPAWFSAGLDDDVTPPETVFAAHNEYAAPHDIAVWPVNGHDAGGSLDRQGALDVLGRVLEAAVGPVNPNRTHPVP</sequence>
<evidence type="ECO:0000313" key="2">
    <source>
        <dbReference type="EMBL" id="MFI2489291.1"/>
    </source>
</evidence>
<dbReference type="RefSeq" id="WP_397406411.1">
    <property type="nucleotide sequence ID" value="NZ_JBIRYI010000013.1"/>
</dbReference>
<evidence type="ECO:0000259" key="1">
    <source>
        <dbReference type="Pfam" id="PF05448"/>
    </source>
</evidence>
<dbReference type="InterPro" id="IPR008391">
    <property type="entry name" value="AXE1_dom"/>
</dbReference>
<name>A0ABW7XPR7_9MICO</name>
<proteinExistence type="predicted"/>
<dbReference type="InterPro" id="IPR039069">
    <property type="entry name" value="CE7"/>
</dbReference>
<dbReference type="Pfam" id="PF05448">
    <property type="entry name" value="AXE1"/>
    <property type="match status" value="1"/>
</dbReference>
<dbReference type="Proteomes" id="UP001611580">
    <property type="component" value="Unassembled WGS sequence"/>
</dbReference>
<organism evidence="2 3">
    <name type="scientific">Promicromonospora kroppenstedtii</name>
    <dbReference type="NCBI Taxonomy" id="440482"/>
    <lineage>
        <taxon>Bacteria</taxon>
        <taxon>Bacillati</taxon>
        <taxon>Actinomycetota</taxon>
        <taxon>Actinomycetes</taxon>
        <taxon>Micrococcales</taxon>
        <taxon>Promicromonosporaceae</taxon>
        <taxon>Promicromonospora</taxon>
    </lineage>
</organism>
<gene>
    <name evidence="2" type="ORF">ACH47X_20440</name>
</gene>
<dbReference type="PANTHER" id="PTHR40111">
    <property type="entry name" value="CEPHALOSPORIN-C DEACETYLASE"/>
    <property type="match status" value="1"/>
</dbReference>
<feature type="domain" description="Acetyl xylan esterase" evidence="1">
    <location>
        <begin position="10"/>
        <end position="303"/>
    </location>
</feature>